<feature type="signal peptide" evidence="1">
    <location>
        <begin position="1"/>
        <end position="23"/>
    </location>
</feature>
<proteinExistence type="predicted"/>
<feature type="domain" description="Lipoprotein LPP20-like" evidence="2">
    <location>
        <begin position="33"/>
        <end position="138"/>
    </location>
</feature>
<dbReference type="AlphaFoldDB" id="A0A1G5DG10"/>
<accession>A0A1G5DG10</accession>
<dbReference type="Pfam" id="PF02169">
    <property type="entry name" value="LPP20"/>
    <property type="match status" value="1"/>
</dbReference>
<sequence length="188" mass="20224">MKRVWTAVLLVVCCAFVMTGCQSSPEVAPSDLPSWVLMPPEGGISAVGSAKVGPAGMSFAKLEATSNARDEIARTINVKVKNMIKNFTETTGVGDDTTVDKVFTNVSKQVAKVDLTGSQIKNVHLDKANEEIYVLVALQPEAVAGVADAMKQAAVTSYKNDKALWQKFQAKKGQEELDKEIEKEFGGM</sequence>
<evidence type="ECO:0000256" key="1">
    <source>
        <dbReference type="SAM" id="SignalP"/>
    </source>
</evidence>
<keyword evidence="3" id="KW-0449">Lipoprotein</keyword>
<dbReference type="OrthoDB" id="9794307at2"/>
<dbReference type="EMBL" id="FMUX01000004">
    <property type="protein sequence ID" value="SCY13514.1"/>
    <property type="molecule type" value="Genomic_DNA"/>
</dbReference>
<organism evidence="3 4">
    <name type="scientific">Desulfoluna spongiiphila</name>
    <dbReference type="NCBI Taxonomy" id="419481"/>
    <lineage>
        <taxon>Bacteria</taxon>
        <taxon>Pseudomonadati</taxon>
        <taxon>Thermodesulfobacteriota</taxon>
        <taxon>Desulfobacteria</taxon>
        <taxon>Desulfobacterales</taxon>
        <taxon>Desulfolunaceae</taxon>
        <taxon>Desulfoluna</taxon>
    </lineage>
</organism>
<dbReference type="STRING" id="419481.SAMN05216233_104164"/>
<evidence type="ECO:0000259" key="2">
    <source>
        <dbReference type="Pfam" id="PF02169"/>
    </source>
</evidence>
<dbReference type="Proteomes" id="UP000198870">
    <property type="component" value="Unassembled WGS sequence"/>
</dbReference>
<evidence type="ECO:0000313" key="4">
    <source>
        <dbReference type="Proteomes" id="UP000198870"/>
    </source>
</evidence>
<gene>
    <name evidence="3" type="ORF">SAMN05216233_104164</name>
</gene>
<feature type="chain" id="PRO_5011431701" evidence="1">
    <location>
        <begin position="24"/>
        <end position="188"/>
    </location>
</feature>
<evidence type="ECO:0000313" key="3">
    <source>
        <dbReference type="EMBL" id="SCY13514.1"/>
    </source>
</evidence>
<dbReference type="PROSITE" id="PS51257">
    <property type="entry name" value="PROKAR_LIPOPROTEIN"/>
    <property type="match status" value="1"/>
</dbReference>
<name>A0A1G5DG10_9BACT</name>
<keyword evidence="4" id="KW-1185">Reference proteome</keyword>
<dbReference type="InterPro" id="IPR024952">
    <property type="entry name" value="LPP20-like_dom"/>
</dbReference>
<dbReference type="RefSeq" id="WP_092209927.1">
    <property type="nucleotide sequence ID" value="NZ_FMUX01000004.1"/>
</dbReference>
<protein>
    <submittedName>
        <fullName evidence="3">LPP20 lipoprotein</fullName>
    </submittedName>
</protein>
<dbReference type="Gene3D" id="3.10.129.140">
    <property type="entry name" value="Helicobacter TNF-alpha-Inducing protein"/>
    <property type="match status" value="1"/>
</dbReference>
<keyword evidence="1" id="KW-0732">Signal</keyword>
<reference evidence="3 4" key="1">
    <citation type="submission" date="2016-10" db="EMBL/GenBank/DDBJ databases">
        <authorList>
            <person name="de Groot N.N."/>
        </authorList>
    </citation>
    <scope>NUCLEOTIDE SEQUENCE [LARGE SCALE GENOMIC DNA]</scope>
    <source>
        <strain evidence="3 4">AA1</strain>
    </source>
</reference>